<feature type="region of interest" description="Disordered" evidence="1">
    <location>
        <begin position="79"/>
        <end position="107"/>
    </location>
</feature>
<feature type="compositionally biased region" description="Basic and acidic residues" evidence="1">
    <location>
        <begin position="79"/>
        <end position="88"/>
    </location>
</feature>
<feature type="compositionally biased region" description="Polar residues" evidence="1">
    <location>
        <begin position="98"/>
        <end position="107"/>
    </location>
</feature>
<sequence length="132" mass="14950">MLQAFSRPNSEKKKKKKPIIWPPEDPLPIVPWVGQWKRKLFGARIELKSTYCRTIVLDGYPAAVFAVYKIRQTPLPLEHSSRFSDEGRGPLTGDSRKTSVNPRNAQYTPSHTTVALALSAIDMFSPKRTRAD</sequence>
<dbReference type="Proteomes" id="UP000322873">
    <property type="component" value="Unassembled WGS sequence"/>
</dbReference>
<feature type="region of interest" description="Disordered" evidence="1">
    <location>
        <begin position="1"/>
        <end position="20"/>
    </location>
</feature>
<name>A0A5M9J7P5_MONFR</name>
<reference evidence="2 3" key="1">
    <citation type="submission" date="2019-06" db="EMBL/GenBank/DDBJ databases">
        <title>Genome Sequence of the Brown Rot Fungal Pathogen Monilinia fructicola.</title>
        <authorList>
            <person name="De Miccolis Angelini R.M."/>
            <person name="Landi L."/>
            <person name="Abate D."/>
            <person name="Pollastro S."/>
            <person name="Romanazzi G."/>
            <person name="Faretra F."/>
        </authorList>
    </citation>
    <scope>NUCLEOTIDE SEQUENCE [LARGE SCALE GENOMIC DNA]</scope>
    <source>
        <strain evidence="2 3">Mfrc123</strain>
    </source>
</reference>
<evidence type="ECO:0000256" key="1">
    <source>
        <dbReference type="SAM" id="MobiDB-lite"/>
    </source>
</evidence>
<gene>
    <name evidence="2" type="ORF">EYC84_009470</name>
</gene>
<comment type="caution">
    <text evidence="2">The sequence shown here is derived from an EMBL/GenBank/DDBJ whole genome shotgun (WGS) entry which is preliminary data.</text>
</comment>
<proteinExistence type="predicted"/>
<keyword evidence="3" id="KW-1185">Reference proteome</keyword>
<evidence type="ECO:0000313" key="3">
    <source>
        <dbReference type="Proteomes" id="UP000322873"/>
    </source>
</evidence>
<accession>A0A5M9J7P5</accession>
<evidence type="ECO:0000313" key="2">
    <source>
        <dbReference type="EMBL" id="KAA8565618.1"/>
    </source>
</evidence>
<dbReference type="AlphaFoldDB" id="A0A5M9J7P5"/>
<protein>
    <submittedName>
        <fullName evidence="2">Uncharacterized protein</fullName>
    </submittedName>
</protein>
<organism evidence="2 3">
    <name type="scientific">Monilinia fructicola</name>
    <name type="common">Brown rot fungus</name>
    <name type="synonym">Ciboria fructicola</name>
    <dbReference type="NCBI Taxonomy" id="38448"/>
    <lineage>
        <taxon>Eukaryota</taxon>
        <taxon>Fungi</taxon>
        <taxon>Dikarya</taxon>
        <taxon>Ascomycota</taxon>
        <taxon>Pezizomycotina</taxon>
        <taxon>Leotiomycetes</taxon>
        <taxon>Helotiales</taxon>
        <taxon>Sclerotiniaceae</taxon>
        <taxon>Monilinia</taxon>
    </lineage>
</organism>
<dbReference type="EMBL" id="VICG01000013">
    <property type="protein sequence ID" value="KAA8565618.1"/>
    <property type="molecule type" value="Genomic_DNA"/>
</dbReference>